<protein>
    <submittedName>
        <fullName evidence="1">DUF4262 domain-containing protein</fullName>
    </submittedName>
</protein>
<dbReference type="Proteomes" id="UP001056610">
    <property type="component" value="Chromosome"/>
</dbReference>
<dbReference type="InterPro" id="IPR025358">
    <property type="entry name" value="DUF4262"/>
</dbReference>
<evidence type="ECO:0000313" key="2">
    <source>
        <dbReference type="Proteomes" id="UP001056610"/>
    </source>
</evidence>
<sequence>MRRWESKGWVVQLVESDRAPYAYTVGLHERGLPELLVTGLSPQPAARMLNSVADYLVAGGRPIPGELISIAGDVLLGVVQVQHPDAHMDVAVAFYGSELRALQLVWPDDRGHRPWCPAFSNGDLRQPVLGVRAERPNPPNVKPLREFARKLATASRSP</sequence>
<name>A0ABY4QMJ2_9MYCO</name>
<evidence type="ECO:0000313" key="1">
    <source>
        <dbReference type="EMBL" id="UQX11846.1"/>
    </source>
</evidence>
<organism evidence="1 2">
    <name type="scientific">Candidatus Mycobacterium methanotrophicum</name>
    <dbReference type="NCBI Taxonomy" id="2943498"/>
    <lineage>
        <taxon>Bacteria</taxon>
        <taxon>Bacillati</taxon>
        <taxon>Actinomycetota</taxon>
        <taxon>Actinomycetes</taxon>
        <taxon>Mycobacteriales</taxon>
        <taxon>Mycobacteriaceae</taxon>
        <taxon>Mycobacterium</taxon>
    </lineage>
</organism>
<keyword evidence="2" id="KW-1185">Reference proteome</keyword>
<dbReference type="Pfam" id="PF14081">
    <property type="entry name" value="DUF4262"/>
    <property type="match status" value="1"/>
</dbReference>
<gene>
    <name evidence="1" type="ORF">M5I08_05380</name>
</gene>
<reference evidence="1" key="1">
    <citation type="submission" date="2022-05" db="EMBL/GenBank/DDBJ databases">
        <title>A methanotrophic Mycobacterium dominates a cave microbial ecosystem.</title>
        <authorList>
            <person name="Van Spanning R.J.M."/>
            <person name="Guan Q."/>
            <person name="Melkonian C."/>
            <person name="Gallant J."/>
            <person name="Polerecky L."/>
            <person name="Flot J.-F."/>
            <person name="Brandt B.W."/>
            <person name="Braster M."/>
            <person name="Iturbe Espinoza P."/>
            <person name="Aerts J."/>
            <person name="Meima-Franke M."/>
            <person name="Piersma S.R."/>
            <person name="Bunduc C."/>
            <person name="Ummels R."/>
            <person name="Pain A."/>
            <person name="Fleming E.J."/>
            <person name="van der Wel N."/>
            <person name="Gherman V.D."/>
            <person name="Sarbu S.M."/>
            <person name="Bodelier P.L.E."/>
            <person name="Bitter W."/>
        </authorList>
    </citation>
    <scope>NUCLEOTIDE SEQUENCE</scope>
    <source>
        <strain evidence="1">Sulfur Cave</strain>
    </source>
</reference>
<accession>A0ABY4QMJ2</accession>
<dbReference type="EMBL" id="CP097320">
    <property type="protein sequence ID" value="UQX11846.1"/>
    <property type="molecule type" value="Genomic_DNA"/>
</dbReference>
<dbReference type="RefSeq" id="WP_249763143.1">
    <property type="nucleotide sequence ID" value="NZ_CAJUXY010000016.1"/>
</dbReference>
<proteinExistence type="predicted"/>